<protein>
    <recommendedName>
        <fullName evidence="4">Protein DETOXIFICATION</fullName>
    </recommendedName>
</protein>
<feature type="compositionally biased region" description="Basic and acidic residues" evidence="1">
    <location>
        <begin position="1"/>
        <end position="15"/>
    </location>
</feature>
<dbReference type="AlphaFoldDB" id="A0AAQ3NLH7"/>
<name>A0AAQ3NLH7_VIGMU</name>
<evidence type="ECO:0000313" key="2">
    <source>
        <dbReference type="EMBL" id="WVZ11143.1"/>
    </source>
</evidence>
<gene>
    <name evidence="2" type="ORF">V8G54_015673</name>
</gene>
<dbReference type="EMBL" id="CP144696">
    <property type="protein sequence ID" value="WVZ11143.1"/>
    <property type="molecule type" value="Genomic_DNA"/>
</dbReference>
<sequence length="121" mass="13128">MEHSHAISTEPHAEDDLSNQTRSQQRTTAVFTAGSDDMAPITGPGDFYREFVLESKKLWFLAGPGIFSFVSKYSLGAFTQIFAGHIGTIQLTAVSVENSLIAGFSYGILVNPADISNCYMS</sequence>
<evidence type="ECO:0008006" key="4">
    <source>
        <dbReference type="Google" id="ProtNLM"/>
    </source>
</evidence>
<keyword evidence="3" id="KW-1185">Reference proteome</keyword>
<accession>A0AAQ3NLH7</accession>
<proteinExistence type="predicted"/>
<organism evidence="2 3">
    <name type="scientific">Vigna mungo</name>
    <name type="common">Black gram</name>
    <name type="synonym">Phaseolus mungo</name>
    <dbReference type="NCBI Taxonomy" id="3915"/>
    <lineage>
        <taxon>Eukaryota</taxon>
        <taxon>Viridiplantae</taxon>
        <taxon>Streptophyta</taxon>
        <taxon>Embryophyta</taxon>
        <taxon>Tracheophyta</taxon>
        <taxon>Spermatophyta</taxon>
        <taxon>Magnoliopsida</taxon>
        <taxon>eudicotyledons</taxon>
        <taxon>Gunneridae</taxon>
        <taxon>Pentapetalae</taxon>
        <taxon>rosids</taxon>
        <taxon>fabids</taxon>
        <taxon>Fabales</taxon>
        <taxon>Fabaceae</taxon>
        <taxon>Papilionoideae</taxon>
        <taxon>50 kb inversion clade</taxon>
        <taxon>NPAAA clade</taxon>
        <taxon>indigoferoid/millettioid clade</taxon>
        <taxon>Phaseoleae</taxon>
        <taxon>Vigna</taxon>
    </lineage>
</organism>
<reference evidence="2 3" key="1">
    <citation type="journal article" date="2023" name="Life. Sci Alliance">
        <title>Evolutionary insights into 3D genome organization and epigenetic landscape of Vigna mungo.</title>
        <authorList>
            <person name="Junaid A."/>
            <person name="Singh B."/>
            <person name="Bhatia S."/>
        </authorList>
    </citation>
    <scope>NUCLEOTIDE SEQUENCE [LARGE SCALE GENOMIC DNA]</scope>
    <source>
        <strain evidence="2">Urdbean</strain>
    </source>
</reference>
<dbReference type="Proteomes" id="UP001374535">
    <property type="component" value="Chromosome 5"/>
</dbReference>
<feature type="region of interest" description="Disordered" evidence="1">
    <location>
        <begin position="1"/>
        <end position="37"/>
    </location>
</feature>
<evidence type="ECO:0000256" key="1">
    <source>
        <dbReference type="SAM" id="MobiDB-lite"/>
    </source>
</evidence>
<evidence type="ECO:0000313" key="3">
    <source>
        <dbReference type="Proteomes" id="UP001374535"/>
    </source>
</evidence>
<feature type="compositionally biased region" description="Polar residues" evidence="1">
    <location>
        <begin position="18"/>
        <end position="30"/>
    </location>
</feature>